<evidence type="ECO:0000313" key="3">
    <source>
        <dbReference type="EMBL" id="MXU82188.1"/>
    </source>
</evidence>
<reference evidence="3" key="1">
    <citation type="submission" date="2019-12" db="EMBL/GenBank/DDBJ databases">
        <title>An insight into the sialome of adult female Ixodes ricinus ticks feeding for 6 days.</title>
        <authorList>
            <person name="Perner J."/>
            <person name="Ribeiro J.M.C."/>
        </authorList>
    </citation>
    <scope>NUCLEOTIDE SEQUENCE</scope>
    <source>
        <strain evidence="3">Semi-engorged</strain>
        <tissue evidence="3">Salivary glands</tissue>
    </source>
</reference>
<sequence>MNAFIAALVSCLLLTTLVNTVSSRETEAAADVQVREAAMEPEGYNFPRGADNDDVTGLPSPEPVAVE</sequence>
<feature type="signal peptide" evidence="2">
    <location>
        <begin position="1"/>
        <end position="23"/>
    </location>
</feature>
<dbReference type="AlphaFoldDB" id="A0A6B0TSL1"/>
<name>A0A6B0TSL1_IXORI</name>
<protein>
    <submittedName>
        <fullName evidence="3">Putative salivary secreted peptide</fullName>
    </submittedName>
</protein>
<keyword evidence="2" id="KW-0732">Signal</keyword>
<evidence type="ECO:0000256" key="2">
    <source>
        <dbReference type="SAM" id="SignalP"/>
    </source>
</evidence>
<evidence type="ECO:0000256" key="1">
    <source>
        <dbReference type="SAM" id="MobiDB-lite"/>
    </source>
</evidence>
<dbReference type="EMBL" id="GIFC01000105">
    <property type="protein sequence ID" value="MXU82188.1"/>
    <property type="molecule type" value="Transcribed_RNA"/>
</dbReference>
<proteinExistence type="predicted"/>
<feature type="region of interest" description="Disordered" evidence="1">
    <location>
        <begin position="34"/>
        <end position="67"/>
    </location>
</feature>
<accession>A0A6B0TSL1</accession>
<feature type="chain" id="PRO_5025489388" evidence="2">
    <location>
        <begin position="24"/>
        <end position="67"/>
    </location>
</feature>
<organism evidence="3">
    <name type="scientific">Ixodes ricinus</name>
    <name type="common">Common tick</name>
    <name type="synonym">Acarus ricinus</name>
    <dbReference type="NCBI Taxonomy" id="34613"/>
    <lineage>
        <taxon>Eukaryota</taxon>
        <taxon>Metazoa</taxon>
        <taxon>Ecdysozoa</taxon>
        <taxon>Arthropoda</taxon>
        <taxon>Chelicerata</taxon>
        <taxon>Arachnida</taxon>
        <taxon>Acari</taxon>
        <taxon>Parasitiformes</taxon>
        <taxon>Ixodida</taxon>
        <taxon>Ixodoidea</taxon>
        <taxon>Ixodidae</taxon>
        <taxon>Ixodinae</taxon>
        <taxon>Ixodes</taxon>
    </lineage>
</organism>